<feature type="region of interest" description="Disordered" evidence="6">
    <location>
        <begin position="229"/>
        <end position="270"/>
    </location>
</feature>
<dbReference type="InterPro" id="IPR006571">
    <property type="entry name" value="TLDc_dom"/>
</dbReference>
<dbReference type="RefSeq" id="XP_064700902.1">
    <property type="nucleotide sequence ID" value="XM_064852916.1"/>
</dbReference>
<comment type="similarity">
    <text evidence="2">Belongs to the OXR1 family.</text>
</comment>
<evidence type="ECO:0000256" key="2">
    <source>
        <dbReference type="ARBA" id="ARBA00009540"/>
    </source>
</evidence>
<keyword evidence="9" id="KW-1185">Reference proteome</keyword>
<dbReference type="Proteomes" id="UP001358417">
    <property type="component" value="Unassembled WGS sequence"/>
</dbReference>
<evidence type="ECO:0000313" key="9">
    <source>
        <dbReference type="Proteomes" id="UP001358417"/>
    </source>
</evidence>
<dbReference type="GO" id="GO:0005634">
    <property type="term" value="C:nucleus"/>
    <property type="evidence" value="ECO:0007669"/>
    <property type="project" value="TreeGrafter"/>
</dbReference>
<proteinExistence type="inferred from homology"/>
<reference evidence="8 9" key="1">
    <citation type="submission" date="2023-08" db="EMBL/GenBank/DDBJ databases">
        <title>Black Yeasts Isolated from many extreme environments.</title>
        <authorList>
            <person name="Coleine C."/>
            <person name="Stajich J.E."/>
            <person name="Selbmann L."/>
        </authorList>
    </citation>
    <scope>NUCLEOTIDE SEQUENCE [LARGE SCALE GENOMIC DNA]</scope>
    <source>
        <strain evidence="8 9">CCFEE 5792</strain>
    </source>
</reference>
<dbReference type="PROSITE" id="PS51886">
    <property type="entry name" value="TLDC"/>
    <property type="match status" value="1"/>
</dbReference>
<dbReference type="GO" id="GO:0005739">
    <property type="term" value="C:mitochondrion"/>
    <property type="evidence" value="ECO:0007669"/>
    <property type="project" value="UniProtKB-SubCell"/>
</dbReference>
<dbReference type="GO" id="GO:0006979">
    <property type="term" value="P:response to oxidative stress"/>
    <property type="evidence" value="ECO:0007669"/>
    <property type="project" value="TreeGrafter"/>
</dbReference>
<evidence type="ECO:0000256" key="1">
    <source>
        <dbReference type="ARBA" id="ARBA00004173"/>
    </source>
</evidence>
<comment type="function">
    <text evidence="4">May be involved in protection from oxidative damage.</text>
</comment>
<gene>
    <name evidence="8" type="ORF">LTR84_009376</name>
</gene>
<keyword evidence="3" id="KW-0496">Mitochondrion</keyword>
<feature type="region of interest" description="Disordered" evidence="6">
    <location>
        <begin position="1"/>
        <end position="27"/>
    </location>
</feature>
<feature type="compositionally biased region" description="Pro residues" evidence="6">
    <location>
        <begin position="1"/>
        <end position="14"/>
    </location>
</feature>
<dbReference type="PANTHER" id="PTHR23354">
    <property type="entry name" value="NUCLEOLAR PROTEIN 7/ESTROGEN RECEPTOR COACTIVATOR-RELATED"/>
    <property type="match status" value="1"/>
</dbReference>
<protein>
    <recommendedName>
        <fullName evidence="5">Oxidation resistance protein 1</fullName>
    </recommendedName>
</protein>
<evidence type="ECO:0000256" key="4">
    <source>
        <dbReference type="ARBA" id="ARBA00037112"/>
    </source>
</evidence>
<dbReference type="GeneID" id="89977535"/>
<evidence type="ECO:0000256" key="6">
    <source>
        <dbReference type="SAM" id="MobiDB-lite"/>
    </source>
</evidence>
<organism evidence="8 9">
    <name type="scientific">Exophiala bonariae</name>
    <dbReference type="NCBI Taxonomy" id="1690606"/>
    <lineage>
        <taxon>Eukaryota</taxon>
        <taxon>Fungi</taxon>
        <taxon>Dikarya</taxon>
        <taxon>Ascomycota</taxon>
        <taxon>Pezizomycotina</taxon>
        <taxon>Eurotiomycetes</taxon>
        <taxon>Chaetothyriomycetidae</taxon>
        <taxon>Chaetothyriales</taxon>
        <taxon>Herpotrichiellaceae</taxon>
        <taxon>Exophiala</taxon>
    </lineage>
</organism>
<evidence type="ECO:0000256" key="3">
    <source>
        <dbReference type="ARBA" id="ARBA00023128"/>
    </source>
</evidence>
<name>A0AAV9MUH5_9EURO</name>
<comment type="subcellular location">
    <subcellularLocation>
        <location evidence="1">Mitochondrion</location>
    </subcellularLocation>
</comment>
<feature type="compositionally biased region" description="Polar residues" evidence="6">
    <location>
        <begin position="66"/>
        <end position="81"/>
    </location>
</feature>
<feature type="compositionally biased region" description="Low complexity" evidence="6">
    <location>
        <begin position="256"/>
        <end position="266"/>
    </location>
</feature>
<dbReference type="PANTHER" id="PTHR23354:SF62">
    <property type="entry name" value="MUSTARD, ISOFORM V"/>
    <property type="match status" value="1"/>
</dbReference>
<dbReference type="Pfam" id="PF07534">
    <property type="entry name" value="TLD"/>
    <property type="match status" value="2"/>
</dbReference>
<feature type="region of interest" description="Disordered" evidence="6">
    <location>
        <begin position="54"/>
        <end position="85"/>
    </location>
</feature>
<dbReference type="AlphaFoldDB" id="A0AAV9MUH5"/>
<dbReference type="SMART" id="SM00584">
    <property type="entry name" value="TLDc"/>
    <property type="match status" value="1"/>
</dbReference>
<evidence type="ECO:0000313" key="8">
    <source>
        <dbReference type="EMBL" id="KAK5045270.1"/>
    </source>
</evidence>
<dbReference type="EMBL" id="JAVRRD010000038">
    <property type="protein sequence ID" value="KAK5045270.1"/>
    <property type="molecule type" value="Genomic_DNA"/>
</dbReference>
<sequence>MADPRIPPPSPSQNPKPQTLADNLHNPSSAAYLAYPVKHVVSSLYRRMTEPPEHPVGKLLNAPSLPASSGLYTPPRRTQSPFQPPPLTPLDLRHSLSPRAADSLLLTRSLAEEIRLLIPPRLQLLEHWKLAYSLEVHGSSLATLYEHCAQVSIHSQRSGYVLVVRDGTTSAGHGSVFGAYLSDAPKPGLHYFGTGECFLWRASILPTLRDLSSQLKNVTNTASGDLLELAGLPPPPSADTTHLQRVTTVRGERRSSSSVSSPTSPSNMKVNETFSHLQSTAERSGTSTPDRIRFKAFPYSGINDFLIYCQSDYLSVGGGDGHYGLWLDDDLDNGISETCPTFGNEPLSDEGRKFEVLGVEIWYVGA</sequence>
<comment type="caution">
    <text evidence="8">The sequence shown here is derived from an EMBL/GenBank/DDBJ whole genome shotgun (WGS) entry which is preliminary data.</text>
</comment>
<feature type="domain" description="TLDc" evidence="7">
    <location>
        <begin position="104"/>
        <end position="365"/>
    </location>
</feature>
<evidence type="ECO:0000259" key="7">
    <source>
        <dbReference type="PROSITE" id="PS51886"/>
    </source>
</evidence>
<accession>A0AAV9MUH5</accession>
<evidence type="ECO:0000256" key="5">
    <source>
        <dbReference type="ARBA" id="ARBA00040604"/>
    </source>
</evidence>